<dbReference type="EnsemblMetazoa" id="AAEL027885-RA">
    <property type="protein sequence ID" value="AAEL027885-PA"/>
    <property type="gene ID" value="AAEL027885"/>
</dbReference>
<evidence type="ECO:0000313" key="2">
    <source>
        <dbReference type="Proteomes" id="UP000008820"/>
    </source>
</evidence>
<reference evidence="1 2" key="1">
    <citation type="submission" date="2017-06" db="EMBL/GenBank/DDBJ databases">
        <title>Aedes aegypti genome working group (AGWG) sequencing and assembly.</title>
        <authorList>
            <consortium name="Aedes aegypti Genome Working Group (AGWG)"/>
            <person name="Matthews B.J."/>
        </authorList>
    </citation>
    <scope>NUCLEOTIDE SEQUENCE [LARGE SCALE GENOMIC DNA]</scope>
    <source>
        <strain evidence="1 2">LVP_AGWG</strain>
    </source>
</reference>
<proteinExistence type="predicted"/>
<gene>
    <name evidence="1" type="primary">110676049</name>
</gene>
<evidence type="ECO:0000313" key="1">
    <source>
        <dbReference type="EnsemblMetazoa" id="AAEL027885-PA"/>
    </source>
</evidence>
<dbReference type="OrthoDB" id="7763082at2759"/>
<keyword evidence="2" id="KW-1185">Reference proteome</keyword>
<dbReference type="InParanoid" id="A0A6I8U8M9"/>
<sequence>MKVFIAIIALTFAVASQASYVPETAAYSSWPVSTSVWPPNGVYGKGLHNDWSYANANNWNAYPHVNSWSSAWTPYGYNNGLYGRKTVVQANVAKSAYPWGLPWGTYGNAAGVYGWGHNGDYLSSVPVSKQIAAPNGLVYAAQSVPFAGQKLIADRCS</sequence>
<reference evidence="1" key="2">
    <citation type="submission" date="2020-05" db="UniProtKB">
        <authorList>
            <consortium name="EnsemblMetazoa"/>
        </authorList>
    </citation>
    <scope>IDENTIFICATION</scope>
    <source>
        <strain evidence="1">LVP_AGWG</strain>
    </source>
</reference>
<dbReference type="Proteomes" id="UP000008820">
    <property type="component" value="Chromosome 2"/>
</dbReference>
<name>A0A6I8U8M9_AEDAE</name>
<organism evidence="1 2">
    <name type="scientific">Aedes aegypti</name>
    <name type="common">Yellowfever mosquito</name>
    <name type="synonym">Culex aegypti</name>
    <dbReference type="NCBI Taxonomy" id="7159"/>
    <lineage>
        <taxon>Eukaryota</taxon>
        <taxon>Metazoa</taxon>
        <taxon>Ecdysozoa</taxon>
        <taxon>Arthropoda</taxon>
        <taxon>Hexapoda</taxon>
        <taxon>Insecta</taxon>
        <taxon>Pterygota</taxon>
        <taxon>Neoptera</taxon>
        <taxon>Endopterygota</taxon>
        <taxon>Diptera</taxon>
        <taxon>Nematocera</taxon>
        <taxon>Culicoidea</taxon>
        <taxon>Culicidae</taxon>
        <taxon>Culicinae</taxon>
        <taxon>Aedini</taxon>
        <taxon>Aedes</taxon>
        <taxon>Stegomyia</taxon>
    </lineage>
</organism>
<accession>A0A6I8U8M9</accession>
<protein>
    <submittedName>
        <fullName evidence="1">Uncharacterized protein</fullName>
    </submittedName>
</protein>
<dbReference type="AlphaFoldDB" id="A0A6I8U8M9"/>